<accession>O45411</accession>
<evidence type="ECO:0000256" key="1">
    <source>
        <dbReference type="SAM" id="SignalP"/>
    </source>
</evidence>
<name>O45411_CAEEL</name>
<dbReference type="STRING" id="6239.F28B1.1.1"/>
<evidence type="ECO:0000313" key="3">
    <source>
        <dbReference type="Proteomes" id="UP000001940"/>
    </source>
</evidence>
<dbReference type="RefSeq" id="NP_507316.2">
    <property type="nucleotide sequence ID" value="NM_074915.4"/>
</dbReference>
<dbReference type="UCSC" id="F28B1.1">
    <property type="organism name" value="c. elegans"/>
</dbReference>
<keyword evidence="3" id="KW-1185">Reference proteome</keyword>
<proteinExistence type="predicted"/>
<dbReference type="OrthoDB" id="5868606at2759"/>
<dbReference type="eggNOG" id="ENOG502R17Q">
    <property type="taxonomic scope" value="Eukaryota"/>
</dbReference>
<gene>
    <name evidence="2 4" type="primary">hpo-33</name>
    <name evidence="2" type="ORF">CELE_F28B1.1</name>
    <name evidence="4" type="ORF">F28B1.1</name>
</gene>
<evidence type="ECO:0000313" key="2">
    <source>
        <dbReference type="EMBL" id="CAB04208.2"/>
    </source>
</evidence>
<dbReference type="AGR" id="WB:WBGene00009195"/>
<dbReference type="EMBL" id="BX284605">
    <property type="protein sequence ID" value="CAB04208.2"/>
    <property type="molecule type" value="Genomic_DNA"/>
</dbReference>
<dbReference type="AlphaFoldDB" id="O45411"/>
<dbReference type="FunCoup" id="O45411">
    <property type="interactions" value="308"/>
</dbReference>
<dbReference type="WormBase" id="F28B1.1">
    <property type="protein sequence ID" value="CE41802"/>
    <property type="gene ID" value="WBGene00009195"/>
    <property type="gene designation" value="hpo-33"/>
</dbReference>
<dbReference type="OMA" id="PAIECAY"/>
<dbReference type="KEGG" id="cel:CELE_F28B1.1"/>
<reference evidence="2 3" key="1">
    <citation type="journal article" date="1998" name="Science">
        <title>Genome sequence of the nematode C. elegans: a platform for investigating biology.</title>
        <authorList>
            <consortium name="The C. elegans sequencing consortium"/>
            <person name="Sulson J.E."/>
            <person name="Waterston R."/>
        </authorList>
    </citation>
    <scope>NUCLEOTIDE SEQUENCE [LARGE SCALE GENOMIC DNA]</scope>
    <source>
        <strain evidence="2 3">Bristol N2</strain>
    </source>
</reference>
<sequence length="353" mass="39676">MRIFLLIVYFLLQDVSGCLVLHDYLNPDMRGCKCPAVKLFNQEDVRKNEGGRYLEDHQVWDPIVESVGDCFLRIMCKPVPGVRSFLTVLFRSNGPPIYINRVVANQSTFVEQPRSIGDFGCKEYNGGYAWFFHEAVIEDLSFACVADSHSCDCPQIEVDTDSGAIVTNQMPLATDQCGFINARCSASDDKPFLYSTTTDAIYSGKGKGGYASSIHRYEDLLCVRGKELTWYIGNLKLDNLVVKCNTDERAQWDCGMFKAVISLQEFKPHHIIGVYSQAQLGTILWMLGDQFQIICEPEYKPVVFSANNEPIEISDQAPAIECAYNPMTNFASMWVVNGIRVFDPAGAWIKLET</sequence>
<dbReference type="PhylomeDB" id="O45411"/>
<feature type="chain" id="PRO_5004159170" evidence="1">
    <location>
        <begin position="18"/>
        <end position="353"/>
    </location>
</feature>
<organism evidence="2 3">
    <name type="scientific">Caenorhabditis elegans</name>
    <dbReference type="NCBI Taxonomy" id="6239"/>
    <lineage>
        <taxon>Eukaryota</taxon>
        <taxon>Metazoa</taxon>
        <taxon>Ecdysozoa</taxon>
        <taxon>Nematoda</taxon>
        <taxon>Chromadorea</taxon>
        <taxon>Rhabditida</taxon>
        <taxon>Rhabditina</taxon>
        <taxon>Rhabditomorpha</taxon>
        <taxon>Rhabditoidea</taxon>
        <taxon>Rhabditidae</taxon>
        <taxon>Peloderinae</taxon>
        <taxon>Caenorhabditis</taxon>
    </lineage>
</organism>
<protein>
    <submittedName>
        <fullName evidence="2">Uncharacterized protein</fullName>
    </submittedName>
</protein>
<dbReference type="Bgee" id="WBGene00009195">
    <property type="expression patterns" value="Expressed in adult organism"/>
</dbReference>
<evidence type="ECO:0000313" key="4">
    <source>
        <dbReference type="WormBase" id="F28B1.1"/>
    </source>
</evidence>
<dbReference type="InParanoid" id="O45411"/>
<dbReference type="HOGENOM" id="CLU_066506_0_0_1"/>
<dbReference type="GeneID" id="185039"/>
<keyword evidence="1" id="KW-0732">Signal</keyword>
<dbReference type="PaxDb" id="6239-F28B1.1"/>
<dbReference type="CTD" id="185039"/>
<feature type="signal peptide" evidence="1">
    <location>
        <begin position="1"/>
        <end position="17"/>
    </location>
</feature>
<dbReference type="Proteomes" id="UP000001940">
    <property type="component" value="Chromosome V"/>
</dbReference>